<proteinExistence type="predicted"/>
<dbReference type="Proteomes" id="UP000478052">
    <property type="component" value="Unassembled WGS sequence"/>
</dbReference>
<comment type="caution">
    <text evidence="2">The sequence shown here is derived from an EMBL/GenBank/DDBJ whole genome shotgun (WGS) entry which is preliminary data.</text>
</comment>
<protein>
    <submittedName>
        <fullName evidence="2">Uncharacterized protein</fullName>
    </submittedName>
</protein>
<dbReference type="EMBL" id="VUJU01014082">
    <property type="protein sequence ID" value="KAF0702969.1"/>
    <property type="molecule type" value="Genomic_DNA"/>
</dbReference>
<name>A0A6G0VNF1_APHCR</name>
<dbReference type="AlphaFoldDB" id="A0A6G0VNF1"/>
<sequence>MGKLKKMISKADKPLQQLAKRFSELENIESNRTYYLNNKSKLTNSVHLKNKHTKGPLLTQSDTINLPMNQFNKILIQDKLSIHCDTKNCFCLLIDGSVFGECLIKTNLFSIMSNILSEFPSPSKMKNNYYLSIDNDDGIDMKSPTTQKQHSCKHKSISPLPFNFLNDDKNDNFNEGMEYNVQNCMKKKTKPSRTNVTIAQVFFLIKILGLTLILDSDFKS</sequence>
<feature type="transmembrane region" description="Helical" evidence="1">
    <location>
        <begin position="195"/>
        <end position="214"/>
    </location>
</feature>
<feature type="non-terminal residue" evidence="2">
    <location>
        <position position="220"/>
    </location>
</feature>
<keyword evidence="1" id="KW-0472">Membrane</keyword>
<evidence type="ECO:0000256" key="1">
    <source>
        <dbReference type="SAM" id="Phobius"/>
    </source>
</evidence>
<accession>A0A6G0VNF1</accession>
<keyword evidence="3" id="KW-1185">Reference proteome</keyword>
<keyword evidence="1" id="KW-0812">Transmembrane</keyword>
<reference evidence="2 3" key="1">
    <citation type="submission" date="2019-08" db="EMBL/GenBank/DDBJ databases">
        <title>Whole genome of Aphis craccivora.</title>
        <authorList>
            <person name="Voronova N.V."/>
            <person name="Shulinski R.S."/>
            <person name="Bandarenka Y.V."/>
            <person name="Zhorov D.G."/>
            <person name="Warner D."/>
        </authorList>
    </citation>
    <scope>NUCLEOTIDE SEQUENCE [LARGE SCALE GENOMIC DNA]</scope>
    <source>
        <strain evidence="2">180601</strain>
        <tissue evidence="2">Whole Body</tissue>
    </source>
</reference>
<keyword evidence="1" id="KW-1133">Transmembrane helix</keyword>
<gene>
    <name evidence="2" type="ORF">FWK35_00033688</name>
</gene>
<evidence type="ECO:0000313" key="3">
    <source>
        <dbReference type="Proteomes" id="UP000478052"/>
    </source>
</evidence>
<organism evidence="2 3">
    <name type="scientific">Aphis craccivora</name>
    <name type="common">Cowpea aphid</name>
    <dbReference type="NCBI Taxonomy" id="307492"/>
    <lineage>
        <taxon>Eukaryota</taxon>
        <taxon>Metazoa</taxon>
        <taxon>Ecdysozoa</taxon>
        <taxon>Arthropoda</taxon>
        <taxon>Hexapoda</taxon>
        <taxon>Insecta</taxon>
        <taxon>Pterygota</taxon>
        <taxon>Neoptera</taxon>
        <taxon>Paraneoptera</taxon>
        <taxon>Hemiptera</taxon>
        <taxon>Sternorrhyncha</taxon>
        <taxon>Aphidomorpha</taxon>
        <taxon>Aphidoidea</taxon>
        <taxon>Aphididae</taxon>
        <taxon>Aphidini</taxon>
        <taxon>Aphis</taxon>
        <taxon>Aphis</taxon>
    </lineage>
</organism>
<evidence type="ECO:0000313" key="2">
    <source>
        <dbReference type="EMBL" id="KAF0702969.1"/>
    </source>
</evidence>